<proteinExistence type="predicted"/>
<accession>A0AAD7M6G5</accession>
<dbReference type="Proteomes" id="UP001221757">
    <property type="component" value="Unassembled WGS sequence"/>
</dbReference>
<evidence type="ECO:0000313" key="1">
    <source>
        <dbReference type="EMBL" id="KAJ7703692.1"/>
    </source>
</evidence>
<dbReference type="AlphaFoldDB" id="A0AAD7M6G5"/>
<dbReference type="EMBL" id="JARKIE010000012">
    <property type="protein sequence ID" value="KAJ7703692.1"/>
    <property type="molecule type" value="Genomic_DNA"/>
</dbReference>
<name>A0AAD7M6G5_MYCRO</name>
<evidence type="ECO:0000313" key="2">
    <source>
        <dbReference type="Proteomes" id="UP001221757"/>
    </source>
</evidence>
<protein>
    <recommendedName>
        <fullName evidence="3">F-box domain-containing protein</fullName>
    </recommendedName>
</protein>
<organism evidence="1 2">
    <name type="scientific">Mycena rosella</name>
    <name type="common">Pink bonnet</name>
    <name type="synonym">Agaricus rosellus</name>
    <dbReference type="NCBI Taxonomy" id="1033263"/>
    <lineage>
        <taxon>Eukaryota</taxon>
        <taxon>Fungi</taxon>
        <taxon>Dikarya</taxon>
        <taxon>Basidiomycota</taxon>
        <taxon>Agaricomycotina</taxon>
        <taxon>Agaricomycetes</taxon>
        <taxon>Agaricomycetidae</taxon>
        <taxon>Agaricales</taxon>
        <taxon>Marasmiineae</taxon>
        <taxon>Mycenaceae</taxon>
        <taxon>Mycena</taxon>
    </lineage>
</organism>
<sequence>IYPVLTLPNEITSRIFIDYLASHGRIRPFMRTAPLLLAQICRPWREIALSTCKLW</sequence>
<evidence type="ECO:0008006" key="3">
    <source>
        <dbReference type="Google" id="ProtNLM"/>
    </source>
</evidence>
<keyword evidence="2" id="KW-1185">Reference proteome</keyword>
<feature type="non-terminal residue" evidence="1">
    <location>
        <position position="1"/>
    </location>
</feature>
<comment type="caution">
    <text evidence="1">The sequence shown here is derived from an EMBL/GenBank/DDBJ whole genome shotgun (WGS) entry which is preliminary data.</text>
</comment>
<reference evidence="1" key="1">
    <citation type="submission" date="2023-03" db="EMBL/GenBank/DDBJ databases">
        <title>Massive genome expansion in bonnet fungi (Mycena s.s.) driven by repeated elements and novel gene families across ecological guilds.</title>
        <authorList>
            <consortium name="Lawrence Berkeley National Laboratory"/>
            <person name="Harder C.B."/>
            <person name="Miyauchi S."/>
            <person name="Viragh M."/>
            <person name="Kuo A."/>
            <person name="Thoen E."/>
            <person name="Andreopoulos B."/>
            <person name="Lu D."/>
            <person name="Skrede I."/>
            <person name="Drula E."/>
            <person name="Henrissat B."/>
            <person name="Morin E."/>
            <person name="Kohler A."/>
            <person name="Barry K."/>
            <person name="LaButti K."/>
            <person name="Morin E."/>
            <person name="Salamov A."/>
            <person name="Lipzen A."/>
            <person name="Mereny Z."/>
            <person name="Hegedus B."/>
            <person name="Baldrian P."/>
            <person name="Stursova M."/>
            <person name="Weitz H."/>
            <person name="Taylor A."/>
            <person name="Grigoriev I.V."/>
            <person name="Nagy L.G."/>
            <person name="Martin F."/>
            <person name="Kauserud H."/>
        </authorList>
    </citation>
    <scope>NUCLEOTIDE SEQUENCE</scope>
    <source>
        <strain evidence="1">CBHHK067</strain>
    </source>
</reference>
<gene>
    <name evidence="1" type="ORF">B0H17DRAFT_901456</name>
</gene>
<feature type="non-terminal residue" evidence="1">
    <location>
        <position position="55"/>
    </location>
</feature>